<dbReference type="AlphaFoldDB" id="A0A7S8J1D0"/>
<dbReference type="KEGG" id="nkf:Nkreftii_003548"/>
<accession>A0A7S8J1D0</accession>
<reference evidence="1 2" key="1">
    <citation type="journal article" date="2020" name="ISME J.">
        <title>Enrichment and physiological characterization of a novel comammox Nitrospira indicates ammonium inhibition of complete nitrification.</title>
        <authorList>
            <person name="Sakoula D."/>
            <person name="Koch H."/>
            <person name="Frank J."/>
            <person name="Jetten M.S.M."/>
            <person name="van Kessel M.A.H.J."/>
            <person name="Lucker S."/>
        </authorList>
    </citation>
    <scope>NUCLEOTIDE SEQUENCE [LARGE SCALE GENOMIC DNA]</scope>
    <source>
        <strain evidence="1">Comreactor17</strain>
    </source>
</reference>
<protein>
    <submittedName>
        <fullName evidence="1">Uncharacterized protein</fullName>
    </submittedName>
</protein>
<proteinExistence type="predicted"/>
<gene>
    <name evidence="1" type="ORF">Nkreftii_003548</name>
</gene>
<evidence type="ECO:0000313" key="2">
    <source>
        <dbReference type="Proteomes" id="UP000593737"/>
    </source>
</evidence>
<sequence>MGVEQRYAITVKFLVDADSAEDAEEMVETACEKASASFPEMSYEGIEDIEEEEDE</sequence>
<dbReference type="EMBL" id="CP047423">
    <property type="protein sequence ID" value="QPD05774.1"/>
    <property type="molecule type" value="Genomic_DNA"/>
</dbReference>
<name>A0A7S8J1D0_9BACT</name>
<dbReference type="Proteomes" id="UP000593737">
    <property type="component" value="Chromosome"/>
</dbReference>
<organism evidence="1 2">
    <name type="scientific">Candidatus Nitrospira kreftii</name>
    <dbReference type="NCBI Taxonomy" id="2652173"/>
    <lineage>
        <taxon>Bacteria</taxon>
        <taxon>Pseudomonadati</taxon>
        <taxon>Nitrospirota</taxon>
        <taxon>Nitrospiria</taxon>
        <taxon>Nitrospirales</taxon>
        <taxon>Nitrospiraceae</taxon>
        <taxon>Nitrospira</taxon>
    </lineage>
</organism>
<evidence type="ECO:0000313" key="1">
    <source>
        <dbReference type="EMBL" id="QPD05774.1"/>
    </source>
</evidence>